<feature type="binding site" description="in other chain" evidence="9">
    <location>
        <position position="38"/>
    </location>
    <ligand>
        <name>ATP</name>
        <dbReference type="ChEBI" id="CHEBI:30616"/>
        <note>ligand shared between dimeric partners</note>
    </ligand>
</feature>
<keyword evidence="8 9" id="KW-0711">Selenium</keyword>
<dbReference type="GO" id="GO:0005524">
    <property type="term" value="F:ATP binding"/>
    <property type="evidence" value="ECO:0007669"/>
    <property type="project" value="UniProtKB-UniRule"/>
</dbReference>
<feature type="binding site" evidence="9">
    <location>
        <position position="196"/>
    </location>
    <ligand>
        <name>Mg(2+)</name>
        <dbReference type="ChEBI" id="CHEBI:18420"/>
    </ligand>
</feature>
<feature type="binding site" description="in other chain" evidence="9">
    <location>
        <position position="61"/>
    </location>
    <ligand>
        <name>ATP</name>
        <dbReference type="ChEBI" id="CHEBI:30616"/>
        <note>ligand shared between dimeric partners</note>
    </ligand>
</feature>
<proteinExistence type="inferred from homology"/>
<evidence type="ECO:0000259" key="10">
    <source>
        <dbReference type="Pfam" id="PF00586"/>
    </source>
</evidence>
<evidence type="ECO:0000259" key="11">
    <source>
        <dbReference type="Pfam" id="PF02769"/>
    </source>
</evidence>
<dbReference type="Gene3D" id="3.30.1330.10">
    <property type="entry name" value="PurM-like, N-terminal domain"/>
    <property type="match status" value="1"/>
</dbReference>
<dbReference type="InterPro" id="IPR036676">
    <property type="entry name" value="PurM-like_C_sf"/>
</dbReference>
<keyword evidence="6 9" id="KW-0067">ATP-binding</keyword>
<dbReference type="GO" id="GO:0004756">
    <property type="term" value="F:selenide, water dikinase activity"/>
    <property type="evidence" value="ECO:0007669"/>
    <property type="project" value="UniProtKB-UniRule"/>
</dbReference>
<sequence>MGQLPKKMDPRVLVGLETSDDGAVYQLTPDLAIIQTVDFFTPVVDDPYTFGEIAAANSLSDIYAMGGTPILALNIVGFPNCLSTQVLEKILQGGAAKVLEAGASLVGGHSVEDDEPKYGLCVTGTVHPDHILTNKNAKPGDRLILTKPLGTGVLNTAIKAEMLGESDYQEAVSVMTLLNKSALDAARGGAINACTDITGFGLFGHAIEMAEGSGVTIRLKMSAIPFISAAIDNARMGLIPGGMYRNRDYFGSRVKVTGIVDEALLDLCYDPQTSGGLLLAIPESDVSRALESLEKTQPCAFAEIGSVGEAASYAIEISE</sequence>
<feature type="binding site" evidence="9">
    <location>
        <position position="61"/>
    </location>
    <ligand>
        <name>Mg(2+)</name>
        <dbReference type="ChEBI" id="CHEBI:18420"/>
    </ligand>
</feature>
<comment type="function">
    <text evidence="9">Synthesizes selenophosphate from selenide and ATP.</text>
</comment>
<comment type="subunit">
    <text evidence="9">Homodimer.</text>
</comment>
<feature type="binding site" evidence="9">
    <location>
        <begin position="108"/>
        <end position="110"/>
    </location>
    <ligand>
        <name>ATP</name>
        <dbReference type="ChEBI" id="CHEBI:30616"/>
        <note>ligand shared between dimeric partners</note>
    </ligand>
</feature>
<protein>
    <recommendedName>
        <fullName evidence="9">Selenide, water dikinase</fullName>
        <ecNumber evidence="9">2.7.9.3</ecNumber>
    </recommendedName>
    <alternativeName>
        <fullName evidence="9">Selenium donor protein</fullName>
    </alternativeName>
    <alternativeName>
        <fullName evidence="9">Selenophosphate synthase</fullName>
    </alternativeName>
</protein>
<dbReference type="AlphaFoldDB" id="A0AA45WV33"/>
<dbReference type="InterPro" id="IPR023061">
    <property type="entry name" value="SelD_I"/>
</dbReference>
<evidence type="ECO:0000256" key="5">
    <source>
        <dbReference type="ARBA" id="ARBA00022777"/>
    </source>
</evidence>
<evidence type="ECO:0000256" key="7">
    <source>
        <dbReference type="ARBA" id="ARBA00022842"/>
    </source>
</evidence>
<dbReference type="GO" id="GO:0005737">
    <property type="term" value="C:cytoplasm"/>
    <property type="evidence" value="ECO:0007669"/>
    <property type="project" value="TreeGrafter"/>
</dbReference>
<comment type="cofactor">
    <cofactor evidence="9">
        <name>Mg(2+)</name>
        <dbReference type="ChEBI" id="CHEBI:18420"/>
    </cofactor>
    <text evidence="9">Binds 1 Mg(2+) ion per monomer.</text>
</comment>
<dbReference type="EMBL" id="FXUF01000003">
    <property type="protein sequence ID" value="SMP49536.1"/>
    <property type="molecule type" value="Genomic_DNA"/>
</dbReference>
<dbReference type="InterPro" id="IPR036921">
    <property type="entry name" value="PurM-like_N_sf"/>
</dbReference>
<evidence type="ECO:0000313" key="12">
    <source>
        <dbReference type="EMBL" id="SMP49536.1"/>
    </source>
</evidence>
<dbReference type="InterPro" id="IPR016188">
    <property type="entry name" value="PurM-like_N"/>
</dbReference>
<feature type="binding site" description="in other chain" evidence="9">
    <location>
        <begin position="18"/>
        <end position="20"/>
    </location>
    <ligand>
        <name>ATP</name>
        <dbReference type="ChEBI" id="CHEBI:30616"/>
        <note>ligand shared between dimeric partners</note>
    </ligand>
</feature>
<dbReference type="Proteomes" id="UP001158066">
    <property type="component" value="Unassembled WGS sequence"/>
</dbReference>
<dbReference type="EC" id="2.7.9.3" evidence="9"/>
<dbReference type="Pfam" id="PF00586">
    <property type="entry name" value="AIRS"/>
    <property type="match status" value="1"/>
</dbReference>
<keyword evidence="7 9" id="KW-0460">Magnesium</keyword>
<comment type="caution">
    <text evidence="9">Lacks conserved residue(s) required for the propagation of feature annotation.</text>
</comment>
<evidence type="ECO:0000256" key="4">
    <source>
        <dbReference type="ARBA" id="ARBA00022741"/>
    </source>
</evidence>
<gene>
    <name evidence="9" type="primary">selD</name>
    <name evidence="12" type="ORF">SAMN06296020_103351</name>
</gene>
<dbReference type="GO" id="GO:0016260">
    <property type="term" value="P:selenocysteine biosynthetic process"/>
    <property type="evidence" value="ECO:0007669"/>
    <property type="project" value="InterPro"/>
</dbReference>
<keyword evidence="2 9" id="KW-0808">Transferase</keyword>
<dbReference type="FunFam" id="3.90.650.10:FF:000004">
    <property type="entry name" value="Selenide, water dikinase"/>
    <property type="match status" value="1"/>
</dbReference>
<keyword evidence="13" id="KW-1185">Reference proteome</keyword>
<keyword evidence="4 9" id="KW-0547">Nucleotide-binding</keyword>
<dbReference type="InterPro" id="IPR010918">
    <property type="entry name" value="PurM-like_C_dom"/>
</dbReference>
<keyword evidence="5 9" id="KW-0418">Kinase</keyword>
<feature type="domain" description="PurM-like C-terminal" evidence="11">
    <location>
        <begin position="138"/>
        <end position="315"/>
    </location>
</feature>
<dbReference type="NCBIfam" id="TIGR00476">
    <property type="entry name" value="selD"/>
    <property type="match status" value="1"/>
</dbReference>
<organism evidence="12 13">
    <name type="scientific">Anoxynatronum buryatiense</name>
    <dbReference type="NCBI Taxonomy" id="489973"/>
    <lineage>
        <taxon>Bacteria</taxon>
        <taxon>Bacillati</taxon>
        <taxon>Bacillota</taxon>
        <taxon>Clostridia</taxon>
        <taxon>Eubacteriales</taxon>
        <taxon>Clostridiaceae</taxon>
        <taxon>Anoxynatronum</taxon>
    </lineage>
</organism>
<evidence type="ECO:0000256" key="2">
    <source>
        <dbReference type="ARBA" id="ARBA00022679"/>
    </source>
</evidence>
<feature type="binding site" evidence="9">
    <location>
        <position position="21"/>
    </location>
    <ligand>
        <name>Mg(2+)</name>
        <dbReference type="ChEBI" id="CHEBI:18420"/>
    </ligand>
</feature>
<dbReference type="CDD" id="cd02195">
    <property type="entry name" value="SelD"/>
    <property type="match status" value="1"/>
</dbReference>
<reference evidence="12" key="1">
    <citation type="submission" date="2017-05" db="EMBL/GenBank/DDBJ databases">
        <authorList>
            <person name="Varghese N."/>
            <person name="Submissions S."/>
        </authorList>
    </citation>
    <scope>NUCLEOTIDE SEQUENCE</scope>
    <source>
        <strain evidence="12">Su22</strain>
    </source>
</reference>
<comment type="similarity">
    <text evidence="1 9">Belongs to the selenophosphate synthase 1 family. Class I subfamily.</text>
</comment>
<dbReference type="InterPro" id="IPR004536">
    <property type="entry name" value="SPS/SelD"/>
</dbReference>
<dbReference type="HAMAP" id="MF_00625">
    <property type="entry name" value="SelD"/>
    <property type="match status" value="1"/>
</dbReference>
<evidence type="ECO:0000256" key="3">
    <source>
        <dbReference type="ARBA" id="ARBA00022723"/>
    </source>
</evidence>
<evidence type="ECO:0000256" key="9">
    <source>
        <dbReference type="HAMAP-Rule" id="MF_00625"/>
    </source>
</evidence>
<comment type="caution">
    <text evidence="12">The sequence shown here is derived from an EMBL/GenBank/DDBJ whole genome shotgun (WGS) entry which is preliminary data.</text>
</comment>
<comment type="catalytic activity">
    <reaction evidence="9">
        <text>hydrogenselenide + ATP + H2O = selenophosphate + AMP + phosphate + 2 H(+)</text>
        <dbReference type="Rhea" id="RHEA:18737"/>
        <dbReference type="ChEBI" id="CHEBI:15377"/>
        <dbReference type="ChEBI" id="CHEBI:15378"/>
        <dbReference type="ChEBI" id="CHEBI:16144"/>
        <dbReference type="ChEBI" id="CHEBI:29317"/>
        <dbReference type="ChEBI" id="CHEBI:30616"/>
        <dbReference type="ChEBI" id="CHEBI:43474"/>
        <dbReference type="ChEBI" id="CHEBI:456215"/>
        <dbReference type="EC" id="2.7.9.3"/>
    </reaction>
</comment>
<feature type="domain" description="PurM-like N-terminal" evidence="10">
    <location>
        <begin position="20"/>
        <end position="126"/>
    </location>
</feature>
<dbReference type="PANTHER" id="PTHR10256:SF0">
    <property type="entry name" value="INACTIVE SELENIDE, WATER DIKINASE-LIKE PROTEIN-RELATED"/>
    <property type="match status" value="1"/>
</dbReference>
<evidence type="ECO:0000256" key="6">
    <source>
        <dbReference type="ARBA" id="ARBA00022840"/>
    </source>
</evidence>
<name>A0AA45WV33_9CLOT</name>
<dbReference type="SUPFAM" id="SSF55326">
    <property type="entry name" value="PurM N-terminal domain-like"/>
    <property type="match status" value="1"/>
</dbReference>
<dbReference type="FunFam" id="3.30.1330.10:FF:000003">
    <property type="entry name" value="Selenide, water dikinase"/>
    <property type="match status" value="1"/>
</dbReference>
<evidence type="ECO:0000313" key="13">
    <source>
        <dbReference type="Proteomes" id="UP001158066"/>
    </source>
</evidence>
<dbReference type="GO" id="GO:0000287">
    <property type="term" value="F:magnesium ion binding"/>
    <property type="evidence" value="ECO:0007669"/>
    <property type="project" value="UniProtKB-UniRule"/>
</dbReference>
<dbReference type="Pfam" id="PF02769">
    <property type="entry name" value="AIRS_C"/>
    <property type="match status" value="1"/>
</dbReference>
<dbReference type="NCBIfam" id="NF002098">
    <property type="entry name" value="PRK00943.1"/>
    <property type="match status" value="1"/>
</dbReference>
<dbReference type="SUPFAM" id="SSF56042">
    <property type="entry name" value="PurM C-terminal domain-like"/>
    <property type="match status" value="1"/>
</dbReference>
<keyword evidence="3 9" id="KW-0479">Metal-binding</keyword>
<dbReference type="Gene3D" id="3.90.650.10">
    <property type="entry name" value="PurM-like C-terminal domain"/>
    <property type="match status" value="1"/>
</dbReference>
<evidence type="ECO:0000256" key="1">
    <source>
        <dbReference type="ARBA" id="ARBA00008026"/>
    </source>
</evidence>
<dbReference type="PIRSF" id="PIRSF036407">
    <property type="entry name" value="Selenphspht_syn"/>
    <property type="match status" value="1"/>
</dbReference>
<accession>A0AA45WV33</accession>
<evidence type="ECO:0000256" key="8">
    <source>
        <dbReference type="ARBA" id="ARBA00023266"/>
    </source>
</evidence>
<dbReference type="PANTHER" id="PTHR10256">
    <property type="entry name" value="SELENIDE, WATER DIKINASE"/>
    <property type="match status" value="1"/>
</dbReference>